<keyword evidence="1" id="KW-1133">Transmembrane helix</keyword>
<accession>A0A2S8GBH8</accession>
<reference evidence="2 3" key="1">
    <citation type="submission" date="2018-02" db="EMBL/GenBank/DDBJ databases">
        <title>Comparative genomes isolates from brazilian mangrove.</title>
        <authorList>
            <person name="Araujo J.E."/>
            <person name="Taketani R.G."/>
            <person name="Silva M.C.P."/>
            <person name="Loureco M.V."/>
            <person name="Andreote F.D."/>
        </authorList>
    </citation>
    <scope>NUCLEOTIDE SEQUENCE [LARGE SCALE GENOMIC DNA]</scope>
    <source>
        <strain evidence="2 3">HEX-2 MGV</strain>
    </source>
</reference>
<dbReference type="EMBL" id="PUIA01000001">
    <property type="protein sequence ID" value="PQO41812.1"/>
    <property type="molecule type" value="Genomic_DNA"/>
</dbReference>
<keyword evidence="1" id="KW-0812">Transmembrane</keyword>
<gene>
    <name evidence="2" type="ORF">C5Y96_00110</name>
</gene>
<keyword evidence="1" id="KW-0472">Membrane</keyword>
<sequence>MDHQEISPLRFRFSILTILLVTAIVGLSLAYFQSQWQLADRNAQLKQMRRDYQLLDVIDKSKIYVRPLKVPADNMWQWRVHLPEGSTYQIKNNYDSIPPKTPKPAARSSLTLSPGTYVITQMFVFDPTLALPQWRFLLAVDNPYVSLQAGGSVSREDVPWLEARGLPSGEYTLPGESNNQPGRKVGMVVDNNLYINLRTATISDIDYEPDEEVPLLLWKVDEPLSPADQEPVDYLPLEVFRLWIEREPQPDGSANLLPCPLIRQKVLGDDLQSMFCWHEELDQ</sequence>
<organism evidence="2 3">
    <name type="scientific">Blastopirellula marina</name>
    <dbReference type="NCBI Taxonomy" id="124"/>
    <lineage>
        <taxon>Bacteria</taxon>
        <taxon>Pseudomonadati</taxon>
        <taxon>Planctomycetota</taxon>
        <taxon>Planctomycetia</taxon>
        <taxon>Pirellulales</taxon>
        <taxon>Pirellulaceae</taxon>
        <taxon>Blastopirellula</taxon>
    </lineage>
</organism>
<evidence type="ECO:0000256" key="1">
    <source>
        <dbReference type="SAM" id="Phobius"/>
    </source>
</evidence>
<dbReference type="Proteomes" id="UP000240009">
    <property type="component" value="Unassembled WGS sequence"/>
</dbReference>
<name>A0A2S8GBH8_9BACT</name>
<evidence type="ECO:0000313" key="2">
    <source>
        <dbReference type="EMBL" id="PQO41812.1"/>
    </source>
</evidence>
<comment type="caution">
    <text evidence="2">The sequence shown here is derived from an EMBL/GenBank/DDBJ whole genome shotgun (WGS) entry which is preliminary data.</text>
</comment>
<feature type="transmembrane region" description="Helical" evidence="1">
    <location>
        <begin position="12"/>
        <end position="32"/>
    </location>
</feature>
<evidence type="ECO:0000313" key="3">
    <source>
        <dbReference type="Proteomes" id="UP000240009"/>
    </source>
</evidence>
<protein>
    <submittedName>
        <fullName evidence="2">Uncharacterized protein</fullName>
    </submittedName>
</protein>
<proteinExistence type="predicted"/>
<dbReference type="AlphaFoldDB" id="A0A2S8GBH8"/>